<dbReference type="AlphaFoldDB" id="A0A850QM43"/>
<sequence length="76" mass="8256">MSLCLVVDGNNQVSAELTTPSACTGYLVPSATEYQAMNDLTLQFNSEVFNSVLGWLLVTFVVGHSTGRIVRYLGKK</sequence>
<keyword evidence="1" id="KW-1133">Transmembrane helix</keyword>
<evidence type="ECO:0000313" key="3">
    <source>
        <dbReference type="Proteomes" id="UP000533429"/>
    </source>
</evidence>
<proteinExistence type="predicted"/>
<comment type="caution">
    <text evidence="2">The sequence shown here is derived from an EMBL/GenBank/DDBJ whole genome shotgun (WGS) entry which is preliminary data.</text>
</comment>
<accession>A0A850QM43</accession>
<keyword evidence="1" id="KW-0812">Transmembrane</keyword>
<keyword evidence="1" id="KW-0472">Membrane</keyword>
<feature type="transmembrane region" description="Helical" evidence="1">
    <location>
        <begin position="52"/>
        <end position="70"/>
    </location>
</feature>
<dbReference type="EMBL" id="JABXOR010000184">
    <property type="protein sequence ID" value="NVO99163.1"/>
    <property type="molecule type" value="Genomic_DNA"/>
</dbReference>
<evidence type="ECO:0000256" key="1">
    <source>
        <dbReference type="SAM" id="Phobius"/>
    </source>
</evidence>
<gene>
    <name evidence="2" type="ORF">HWA77_02940</name>
</gene>
<name>A0A850QM43_PHODD</name>
<evidence type="ECO:0000313" key="2">
    <source>
        <dbReference type="EMBL" id="NVO99163.1"/>
    </source>
</evidence>
<protein>
    <submittedName>
        <fullName evidence="2">Uncharacterized protein</fullName>
    </submittedName>
</protein>
<organism evidence="2 3">
    <name type="scientific">Photobacterium damselae subsp. damselae</name>
    <name type="common">Listonella damsela</name>
    <dbReference type="NCBI Taxonomy" id="85581"/>
    <lineage>
        <taxon>Bacteria</taxon>
        <taxon>Pseudomonadati</taxon>
        <taxon>Pseudomonadota</taxon>
        <taxon>Gammaproteobacteria</taxon>
        <taxon>Vibrionales</taxon>
        <taxon>Vibrionaceae</taxon>
        <taxon>Photobacterium</taxon>
    </lineage>
</organism>
<reference evidence="2 3" key="1">
    <citation type="submission" date="2020-06" db="EMBL/GenBank/DDBJ databases">
        <title>Photobacterium damselae subsp. damselae comparative genomics.</title>
        <authorList>
            <person name="Osorio C.R."/>
        </authorList>
    </citation>
    <scope>NUCLEOTIDE SEQUENCE [LARGE SCALE GENOMIC DNA]</scope>
    <source>
        <strain evidence="2 3">TW250/03</strain>
    </source>
</reference>
<dbReference type="Proteomes" id="UP000533429">
    <property type="component" value="Unassembled WGS sequence"/>
</dbReference>